<dbReference type="AlphaFoldDB" id="A0AAX6HP06"/>
<evidence type="ECO:0000313" key="3">
    <source>
        <dbReference type="EMBL" id="KAJ6842294.1"/>
    </source>
</evidence>
<feature type="domain" description="COI1 F-box" evidence="1">
    <location>
        <begin position="15"/>
        <end position="40"/>
    </location>
</feature>
<accession>A0AAX6HP06</accession>
<dbReference type="Pfam" id="PF18511">
    <property type="entry name" value="F-box_5"/>
    <property type="match status" value="1"/>
</dbReference>
<dbReference type="PANTHER" id="PTHR13318">
    <property type="entry name" value="PARTNER OF PAIRED, ISOFORM B-RELATED"/>
    <property type="match status" value="1"/>
</dbReference>
<protein>
    <submittedName>
        <fullName evidence="3">F-box/LRR-repeat protein 4-like</fullName>
    </submittedName>
</protein>
<dbReference type="EMBL" id="JANAVB010007798">
    <property type="protein sequence ID" value="KAJ6842294.1"/>
    <property type="molecule type" value="Genomic_DNA"/>
</dbReference>
<keyword evidence="4" id="KW-1185">Reference proteome</keyword>
<dbReference type="InterPro" id="IPR057207">
    <property type="entry name" value="FBXL15_LRR"/>
</dbReference>
<dbReference type="InterPro" id="IPR041567">
    <property type="entry name" value="COI1_F-box"/>
</dbReference>
<dbReference type="PANTHER" id="PTHR13318:SF190">
    <property type="entry name" value="PARTNER OF PAIRED, ISOFORM B"/>
    <property type="match status" value="1"/>
</dbReference>
<feature type="domain" description="F-box/LRR-repeat protein 15-like leucin rich repeat" evidence="2">
    <location>
        <begin position="117"/>
        <end position="220"/>
    </location>
</feature>
<gene>
    <name evidence="3" type="ORF">M6B38_302870</name>
</gene>
<reference evidence="3" key="2">
    <citation type="submission" date="2023-04" db="EMBL/GenBank/DDBJ databases">
        <authorList>
            <person name="Bruccoleri R.E."/>
            <person name="Oakeley E.J."/>
            <person name="Faust A.-M."/>
            <person name="Dessus-Babus S."/>
            <person name="Altorfer M."/>
            <person name="Burckhardt D."/>
            <person name="Oertli M."/>
            <person name="Naumann U."/>
            <person name="Petersen F."/>
            <person name="Wong J."/>
        </authorList>
    </citation>
    <scope>NUCLEOTIDE SEQUENCE</scope>
    <source>
        <strain evidence="3">GSM-AAB239-AS_SAM_17_03QT</strain>
        <tissue evidence="3">Leaf</tissue>
    </source>
</reference>
<dbReference type="Gene3D" id="3.80.10.10">
    <property type="entry name" value="Ribonuclease Inhibitor"/>
    <property type="match status" value="2"/>
</dbReference>
<dbReference type="GO" id="GO:0019005">
    <property type="term" value="C:SCF ubiquitin ligase complex"/>
    <property type="evidence" value="ECO:0007669"/>
    <property type="project" value="TreeGrafter"/>
</dbReference>
<comment type="caution">
    <text evidence="3">The sequence shown here is derived from an EMBL/GenBank/DDBJ whole genome shotgun (WGS) entry which is preliminary data.</text>
</comment>
<proteinExistence type="predicted"/>
<dbReference type="GO" id="GO:0031146">
    <property type="term" value="P:SCF-dependent proteasomal ubiquitin-dependent protein catabolic process"/>
    <property type="evidence" value="ECO:0007669"/>
    <property type="project" value="TreeGrafter"/>
</dbReference>
<name>A0AAX6HP06_IRIPA</name>
<sequence length="362" mass="39951">MGRFFVSDDLLGLVLDRTADRKSFSEVCRQWLRVESLTRTKLRVLQPHRLPSLLRRFPNLTALELGRKIPNQTLTLISLSHPNLRILDLTLHKIVDSADAAGGAADDFGGDGLISVVTRCRNLTHLSLKWRRRVGDDGIISLQEHNANSLTVLDLSWCGLISDRSLEAVAEIASLSQLRLQGCKLITDRGLICLSNGSVSRSLRVLDLSDCDEITDLGVLAASRMSCLEELSLADCGEKVSDVGGVAISSISRLRKLNLSWLVGISDETLFAVADNCRDMSEIRLSGCERVTGQGAVSLAANLPLLEMLGLDFCCNVNADDVEQIVVRCLSLRHLQLHKKLKRRLLPSTKEKIYGSCRVNWL</sequence>
<dbReference type="InterPro" id="IPR006553">
    <property type="entry name" value="Leu-rich_rpt_Cys-con_subtyp"/>
</dbReference>
<dbReference type="InterPro" id="IPR032675">
    <property type="entry name" value="LRR_dom_sf"/>
</dbReference>
<dbReference type="Pfam" id="PF25372">
    <property type="entry name" value="DUF7885"/>
    <property type="match status" value="1"/>
</dbReference>
<evidence type="ECO:0000313" key="4">
    <source>
        <dbReference type="Proteomes" id="UP001140949"/>
    </source>
</evidence>
<reference evidence="3" key="1">
    <citation type="journal article" date="2023" name="GigaByte">
        <title>Genome assembly of the bearded iris, Iris pallida Lam.</title>
        <authorList>
            <person name="Bruccoleri R.E."/>
            <person name="Oakeley E.J."/>
            <person name="Faust A.M.E."/>
            <person name="Altorfer M."/>
            <person name="Dessus-Babus S."/>
            <person name="Burckhardt D."/>
            <person name="Oertli M."/>
            <person name="Naumann U."/>
            <person name="Petersen F."/>
            <person name="Wong J."/>
        </authorList>
    </citation>
    <scope>NUCLEOTIDE SEQUENCE</scope>
    <source>
        <strain evidence="3">GSM-AAB239-AS_SAM_17_03QT</strain>
    </source>
</reference>
<dbReference type="Proteomes" id="UP001140949">
    <property type="component" value="Unassembled WGS sequence"/>
</dbReference>
<dbReference type="Gene3D" id="1.20.1280.50">
    <property type="match status" value="1"/>
</dbReference>
<organism evidence="3 4">
    <name type="scientific">Iris pallida</name>
    <name type="common">Sweet iris</name>
    <dbReference type="NCBI Taxonomy" id="29817"/>
    <lineage>
        <taxon>Eukaryota</taxon>
        <taxon>Viridiplantae</taxon>
        <taxon>Streptophyta</taxon>
        <taxon>Embryophyta</taxon>
        <taxon>Tracheophyta</taxon>
        <taxon>Spermatophyta</taxon>
        <taxon>Magnoliopsida</taxon>
        <taxon>Liliopsida</taxon>
        <taxon>Asparagales</taxon>
        <taxon>Iridaceae</taxon>
        <taxon>Iridoideae</taxon>
        <taxon>Irideae</taxon>
        <taxon>Iris</taxon>
    </lineage>
</organism>
<evidence type="ECO:0000259" key="2">
    <source>
        <dbReference type="Pfam" id="PF25372"/>
    </source>
</evidence>
<dbReference type="SMART" id="SM00367">
    <property type="entry name" value="LRR_CC"/>
    <property type="match status" value="6"/>
</dbReference>
<evidence type="ECO:0000259" key="1">
    <source>
        <dbReference type="Pfam" id="PF18511"/>
    </source>
</evidence>
<dbReference type="SUPFAM" id="SSF52047">
    <property type="entry name" value="RNI-like"/>
    <property type="match status" value="1"/>
</dbReference>